<gene>
    <name evidence="2" type="ORF">LCGC14_2480090</name>
</gene>
<feature type="transmembrane region" description="Helical" evidence="1">
    <location>
        <begin position="266"/>
        <end position="288"/>
    </location>
</feature>
<organism evidence="2">
    <name type="scientific">marine sediment metagenome</name>
    <dbReference type="NCBI Taxonomy" id="412755"/>
    <lineage>
        <taxon>unclassified sequences</taxon>
        <taxon>metagenomes</taxon>
        <taxon>ecological metagenomes</taxon>
    </lineage>
</organism>
<proteinExistence type="predicted"/>
<dbReference type="AlphaFoldDB" id="A0A0F9B8M3"/>
<name>A0A0F9B8M3_9ZZZZ</name>
<sequence>SNYPDYYELWIDGILVSTDNYTRGGNILYSLDNYTYILGNHSVYIWAVGLDGKVGSMTAEFLVYSSSSTFITVNKLEVNDFLSVGNYINFTIFSAYPNYYELWIDGVLVSTDNFSSESYILYSLDNYTSILGMHSVYIWAISLDGKIGTMTVEFEILSLPNDIIINIIKLDNYEYNSTGNELQFSITSQYPNYYMISIDTILLFVDNYSEGELNVFSIDNYEIGVHNLTIWLTELDGKEAKIEAVFTVYSKAEVDSPDPLIFDPPITAFIFSGILIFIPGMFILISYINQQKIKSFLPSKKSKISVKNYFKKPNK</sequence>
<evidence type="ECO:0000256" key="1">
    <source>
        <dbReference type="SAM" id="Phobius"/>
    </source>
</evidence>
<protein>
    <submittedName>
        <fullName evidence="2">Uncharacterized protein</fullName>
    </submittedName>
</protein>
<accession>A0A0F9B8M3</accession>
<reference evidence="2" key="1">
    <citation type="journal article" date="2015" name="Nature">
        <title>Complex archaea that bridge the gap between prokaryotes and eukaryotes.</title>
        <authorList>
            <person name="Spang A."/>
            <person name="Saw J.H."/>
            <person name="Jorgensen S.L."/>
            <person name="Zaremba-Niedzwiedzka K."/>
            <person name="Martijn J."/>
            <person name="Lind A.E."/>
            <person name="van Eijk R."/>
            <person name="Schleper C."/>
            <person name="Guy L."/>
            <person name="Ettema T.J."/>
        </authorList>
    </citation>
    <scope>NUCLEOTIDE SEQUENCE</scope>
</reference>
<feature type="non-terminal residue" evidence="2">
    <location>
        <position position="1"/>
    </location>
</feature>
<keyword evidence="1" id="KW-0472">Membrane</keyword>
<dbReference type="EMBL" id="LAZR01039044">
    <property type="protein sequence ID" value="KKL17980.1"/>
    <property type="molecule type" value="Genomic_DNA"/>
</dbReference>
<evidence type="ECO:0000313" key="2">
    <source>
        <dbReference type="EMBL" id="KKL17980.1"/>
    </source>
</evidence>
<comment type="caution">
    <text evidence="2">The sequence shown here is derived from an EMBL/GenBank/DDBJ whole genome shotgun (WGS) entry which is preliminary data.</text>
</comment>
<keyword evidence="1" id="KW-0812">Transmembrane</keyword>
<keyword evidence="1" id="KW-1133">Transmembrane helix</keyword>